<evidence type="ECO:0000256" key="5">
    <source>
        <dbReference type="SAM" id="MobiDB-lite"/>
    </source>
</evidence>
<keyword evidence="4" id="KW-0067">ATP-binding</keyword>
<evidence type="ECO:0000313" key="8">
    <source>
        <dbReference type="Proteomes" id="UP001320766"/>
    </source>
</evidence>
<dbReference type="Gene3D" id="2.130.10.10">
    <property type="entry name" value="YVTN repeat-like/Quinoprotein amine dehydrogenase"/>
    <property type="match status" value="1"/>
</dbReference>
<dbReference type="InterPro" id="IPR000719">
    <property type="entry name" value="Prot_kinase_dom"/>
</dbReference>
<evidence type="ECO:0000256" key="2">
    <source>
        <dbReference type="ARBA" id="ARBA00022741"/>
    </source>
</evidence>
<feature type="domain" description="Protein kinase" evidence="6">
    <location>
        <begin position="18"/>
        <end position="269"/>
    </location>
</feature>
<dbReference type="PANTHER" id="PTHR43289:SF34">
    <property type="entry name" value="SERINE_THREONINE-PROTEIN KINASE YBDM-RELATED"/>
    <property type="match status" value="1"/>
</dbReference>
<comment type="caution">
    <text evidence="7">The sequence shown here is derived from an EMBL/GenBank/DDBJ whole genome shotgun (WGS) entry which is preliminary data.</text>
</comment>
<dbReference type="Proteomes" id="UP001320766">
    <property type="component" value="Unassembled WGS sequence"/>
</dbReference>
<keyword evidence="3" id="KW-0418">Kinase</keyword>
<dbReference type="Gene3D" id="3.30.200.20">
    <property type="entry name" value="Phosphorylase Kinase, domain 1"/>
    <property type="match status" value="1"/>
</dbReference>
<protein>
    <submittedName>
        <fullName evidence="7">WD40 repeat protein</fullName>
    </submittedName>
</protein>
<gene>
    <name evidence="7" type="ORF">HD595_004469</name>
</gene>
<feature type="region of interest" description="Disordered" evidence="5">
    <location>
        <begin position="305"/>
        <end position="383"/>
    </location>
</feature>
<proteinExistence type="predicted"/>
<dbReference type="EMBL" id="JAMZEC010000001">
    <property type="protein sequence ID" value="MCP2348347.1"/>
    <property type="molecule type" value="Genomic_DNA"/>
</dbReference>
<evidence type="ECO:0000259" key="6">
    <source>
        <dbReference type="PROSITE" id="PS50011"/>
    </source>
</evidence>
<name>A0ABT1K2Y9_9ACTN</name>
<dbReference type="Pfam" id="PF00069">
    <property type="entry name" value="Pkinase"/>
    <property type="match status" value="1"/>
</dbReference>
<dbReference type="Gene3D" id="1.10.510.10">
    <property type="entry name" value="Transferase(Phosphotransferase) domain 1"/>
    <property type="match status" value="1"/>
</dbReference>
<dbReference type="InterPro" id="IPR011009">
    <property type="entry name" value="Kinase-like_dom_sf"/>
</dbReference>
<feature type="compositionally biased region" description="Gly residues" evidence="5">
    <location>
        <begin position="305"/>
        <end position="316"/>
    </location>
</feature>
<evidence type="ECO:0000256" key="1">
    <source>
        <dbReference type="ARBA" id="ARBA00022679"/>
    </source>
</evidence>
<organism evidence="7 8">
    <name type="scientific">Nonomuraea roseoviolacea subsp. carminata</name>
    <dbReference type="NCBI Taxonomy" id="160689"/>
    <lineage>
        <taxon>Bacteria</taxon>
        <taxon>Bacillati</taxon>
        <taxon>Actinomycetota</taxon>
        <taxon>Actinomycetes</taxon>
        <taxon>Streptosporangiales</taxon>
        <taxon>Streptosporangiaceae</taxon>
        <taxon>Nonomuraea</taxon>
    </lineage>
</organism>
<reference evidence="7 8" key="1">
    <citation type="submission" date="2022-06" db="EMBL/GenBank/DDBJ databases">
        <title>Sequencing the genomes of 1000 actinobacteria strains.</title>
        <authorList>
            <person name="Klenk H.-P."/>
        </authorList>
    </citation>
    <scope>NUCLEOTIDE SEQUENCE [LARGE SCALE GENOMIC DNA]</scope>
    <source>
        <strain evidence="7 8">DSM 44170</strain>
    </source>
</reference>
<keyword evidence="1" id="KW-0808">Transferase</keyword>
<dbReference type="PROSITE" id="PS00108">
    <property type="entry name" value="PROTEIN_KINASE_ST"/>
    <property type="match status" value="1"/>
</dbReference>
<dbReference type="SUPFAM" id="SSF50998">
    <property type="entry name" value="Quinoprotein alcohol dehydrogenase-like"/>
    <property type="match status" value="1"/>
</dbReference>
<dbReference type="InterPro" id="IPR015943">
    <property type="entry name" value="WD40/YVTN_repeat-like_dom_sf"/>
</dbReference>
<dbReference type="InterPro" id="IPR008271">
    <property type="entry name" value="Ser/Thr_kinase_AS"/>
</dbReference>
<keyword evidence="2" id="KW-0547">Nucleotide-binding</keyword>
<keyword evidence="8" id="KW-1185">Reference proteome</keyword>
<evidence type="ECO:0000256" key="4">
    <source>
        <dbReference type="ARBA" id="ARBA00022840"/>
    </source>
</evidence>
<dbReference type="CDD" id="cd14014">
    <property type="entry name" value="STKc_PknB_like"/>
    <property type="match status" value="1"/>
</dbReference>
<dbReference type="PANTHER" id="PTHR43289">
    <property type="entry name" value="MITOGEN-ACTIVATED PROTEIN KINASE KINASE KINASE 20-RELATED"/>
    <property type="match status" value="1"/>
</dbReference>
<dbReference type="InterPro" id="IPR011047">
    <property type="entry name" value="Quinoprotein_ADH-like_sf"/>
</dbReference>
<dbReference type="RefSeq" id="WP_253772022.1">
    <property type="nucleotide sequence ID" value="NZ_BAAAVE010000006.1"/>
</dbReference>
<dbReference type="PROSITE" id="PS50011">
    <property type="entry name" value="PROTEIN_KINASE_DOM"/>
    <property type="match status" value="1"/>
</dbReference>
<accession>A0ABT1K2Y9</accession>
<dbReference type="SUPFAM" id="SSF56112">
    <property type="entry name" value="Protein kinase-like (PK-like)"/>
    <property type="match status" value="1"/>
</dbReference>
<evidence type="ECO:0000313" key="7">
    <source>
        <dbReference type="EMBL" id="MCP2348347.1"/>
    </source>
</evidence>
<evidence type="ECO:0000256" key="3">
    <source>
        <dbReference type="ARBA" id="ARBA00022777"/>
    </source>
</evidence>
<sequence>MPQPRGLHAGEPREIGGYRLLGGLGDGGQGTVYLGEDADGRQVAVKVLHARLMGHDRATRRFLRECGIAGRVAAFCTARVIGSGVLDGRPYIVSEYVPGPSLRELVEDEGPRRGGALDRLAVGTVAALGAVHRAGIVHRDFKPANVLCGPDGPRVIDFGIAKVMEAATSASTVVGTPGYMSPEQIAGEPATPASDMFAWAATMAYAATGRSLFAGESIPAVMHRILTDEPDLSGIDEPLRSLLAACLDKRPEARPSAADALSALIEGGLARSGPADDLLPDDPLADDLLLDDLLADDPLRDGLLGDGGLVGGGPVEGGRVEAGRGRAGSSWRSTSAGAGRHSRPEGRDEAPEPADGWSSEVRGRGDRRDVRSRRGAGRGGLSVTGRGRVLTAGGLAVLVLGGVALGLNWHGAGSQGSPAKAGIGSGRSGGPGVAEAYGPRSGVSLGGRATAALAVGRIGDRTVVAVAPEAGSVELWDVATGRKLAATAPEEGGGVTSLAFAEVGGAPAVVWSSVDGRVSRWTPSLAAAAAASGTGAAPAAFTGKEGAPAESTVTRSGAVRAFEVCAGGRASAVMAVVSREEGPAAAVGCADGRVQAWDLLSGRRSGRFFAGAAGVTGVAWPGSGSRVAFATGATELTIVDLWNRPEPVSVRLGGPVARVVSHGTLVAASVKGEGGAAVHDAGTGRQVCRVTAEEAPDPAALALTEADGRPLLAAAVGSGLRVWDARTCERAATLLPPESGGGAVTALAAGTVDGRPGLVAAVGGAMRAWTLRAGR</sequence>